<protein>
    <submittedName>
        <fullName evidence="1">Uncharacterized protein</fullName>
    </submittedName>
</protein>
<comment type="caution">
    <text evidence="1">The sequence shown here is derived from an EMBL/GenBank/DDBJ whole genome shotgun (WGS) entry which is preliminary data.</text>
</comment>
<sequence length="24" mass="2611">MSGVRLTPELFASLEFVRGLLSMG</sequence>
<evidence type="ECO:0000313" key="1">
    <source>
        <dbReference type="EMBL" id="MFC3577153.1"/>
    </source>
</evidence>
<accession>A0ABV7SL36</accession>
<keyword evidence="2" id="KW-1185">Reference proteome</keyword>
<proteinExistence type="predicted"/>
<evidence type="ECO:0000313" key="2">
    <source>
        <dbReference type="Proteomes" id="UP001595701"/>
    </source>
</evidence>
<dbReference type="EMBL" id="JBHRWR010000025">
    <property type="protein sequence ID" value="MFC3577153.1"/>
    <property type="molecule type" value="Genomic_DNA"/>
</dbReference>
<gene>
    <name evidence="1" type="ORF">ACFOZ0_28545</name>
</gene>
<dbReference type="RefSeq" id="WP_386276195.1">
    <property type="nucleotide sequence ID" value="NZ_JBHRWR010000025.1"/>
</dbReference>
<name>A0ABV7SL36_9ACTN</name>
<reference evidence="2" key="1">
    <citation type="journal article" date="2019" name="Int. J. Syst. Evol. Microbiol.">
        <title>The Global Catalogue of Microorganisms (GCM) 10K type strain sequencing project: providing services to taxonomists for standard genome sequencing and annotation.</title>
        <authorList>
            <consortium name="The Broad Institute Genomics Platform"/>
            <consortium name="The Broad Institute Genome Sequencing Center for Infectious Disease"/>
            <person name="Wu L."/>
            <person name="Ma J."/>
        </authorList>
    </citation>
    <scope>NUCLEOTIDE SEQUENCE [LARGE SCALE GENOMIC DNA]</scope>
    <source>
        <strain evidence="2">CGMCC 4.7035</strain>
    </source>
</reference>
<dbReference type="Proteomes" id="UP001595701">
    <property type="component" value="Unassembled WGS sequence"/>
</dbReference>
<organism evidence="1 2">
    <name type="scientific">Streptomyces yaanensis</name>
    <dbReference type="NCBI Taxonomy" id="1142239"/>
    <lineage>
        <taxon>Bacteria</taxon>
        <taxon>Bacillati</taxon>
        <taxon>Actinomycetota</taxon>
        <taxon>Actinomycetes</taxon>
        <taxon>Kitasatosporales</taxon>
        <taxon>Streptomycetaceae</taxon>
        <taxon>Streptomyces</taxon>
    </lineage>
</organism>